<evidence type="ECO:0000313" key="2">
    <source>
        <dbReference type="Proteomes" id="UP001060085"/>
    </source>
</evidence>
<comment type="caution">
    <text evidence="1">The sequence shown here is derived from an EMBL/GenBank/DDBJ whole genome shotgun (WGS) entry which is preliminary data.</text>
</comment>
<reference evidence="2" key="1">
    <citation type="journal article" date="2023" name="Nat. Plants">
        <title>Single-cell RNA sequencing provides a high-resolution roadmap for understanding the multicellular compartmentation of specialized metabolism.</title>
        <authorList>
            <person name="Sun S."/>
            <person name="Shen X."/>
            <person name="Li Y."/>
            <person name="Li Y."/>
            <person name="Wang S."/>
            <person name="Li R."/>
            <person name="Zhang H."/>
            <person name="Shen G."/>
            <person name="Guo B."/>
            <person name="Wei J."/>
            <person name="Xu J."/>
            <person name="St-Pierre B."/>
            <person name="Chen S."/>
            <person name="Sun C."/>
        </authorList>
    </citation>
    <scope>NUCLEOTIDE SEQUENCE [LARGE SCALE GENOMIC DNA]</scope>
</reference>
<dbReference type="Proteomes" id="UP001060085">
    <property type="component" value="Linkage Group LG08"/>
</dbReference>
<accession>A0ACB9ZQT2</accession>
<organism evidence="1 2">
    <name type="scientific">Catharanthus roseus</name>
    <name type="common">Madagascar periwinkle</name>
    <name type="synonym">Vinca rosea</name>
    <dbReference type="NCBI Taxonomy" id="4058"/>
    <lineage>
        <taxon>Eukaryota</taxon>
        <taxon>Viridiplantae</taxon>
        <taxon>Streptophyta</taxon>
        <taxon>Embryophyta</taxon>
        <taxon>Tracheophyta</taxon>
        <taxon>Spermatophyta</taxon>
        <taxon>Magnoliopsida</taxon>
        <taxon>eudicotyledons</taxon>
        <taxon>Gunneridae</taxon>
        <taxon>Pentapetalae</taxon>
        <taxon>asterids</taxon>
        <taxon>lamiids</taxon>
        <taxon>Gentianales</taxon>
        <taxon>Apocynaceae</taxon>
        <taxon>Rauvolfioideae</taxon>
        <taxon>Vinceae</taxon>
        <taxon>Catharanthinae</taxon>
        <taxon>Catharanthus</taxon>
    </lineage>
</organism>
<gene>
    <name evidence="1" type="ORF">M9H77_35739</name>
</gene>
<dbReference type="EMBL" id="CM044708">
    <property type="protein sequence ID" value="KAI5649734.1"/>
    <property type="molecule type" value="Genomic_DNA"/>
</dbReference>
<proteinExistence type="predicted"/>
<sequence length="1169" mass="135130">MGFAAAVEAATRTEMADQAVIQRKTTIGSATAPYKRPGQGPWKPRDFKRSRGEQRTGNEGRPTLTPGGSHRICTYCGRSGHVAEMCYRKLRLCFKCGKPGHTKDQCPEMQQVTPEMSRKAGRPPVMRGTTEGRNNKPQVKAKVYALDGLAVDTEAEVVECMIKIFSQPARVLIDPGATHSFVSLHFIKQFPIPPVNMHYQLIVSTPMGVNEITEVKYPDCDICVANVVLSGDLITLPLEGYDVILGMDWLSKHYAQVDCRRKLVKFSRPSMPILVFQGKRIKQENPFLSGMKARKLLWKGCQGYLAYLLNKPKEEVKLDTVPVVREFVDVFPEELTTLPPDREVEFGIELVPDAKPISRTPYRMAQEELKELKKQLQELLQQGYIRPSTSPWGAPVLFVKKKDGTLRMCIDYRGLNNVTVKNKYPLPLIDELFDQLQGAGCFSKLDLRQGYYQVRIREKDIPITAFNTRYGHYEFVVMPFGLTNAPATFMDLMHRVFNPYLDKFVVIFIDDILVYSPNPEVHEQHLRKVLQTLREHKLYAKFSKCEFWMSQVTFLGHVITQEGISVDPAKVEAVTYWTQPKTPTEVRSFLGMAGYYRRFIQDFSRIAGPLTQLTRKAIKFEWTEKCERSFQELNNRLTSAPVLTLPDPNKEFSLYTDASGEGLGAVLMQDRKVVAYISRKLKDHERNYPTHDLELAAIVFALKKWRHYLYRAKYEIFTDHKSLKYLFSQKDLNMRQRRWMELLEEYRCPINYHPGKANVVADALSRKAKISSLSLTSTLLEDIRSVQKSNKEFQEFKNRVEAKGLEDFRTLEADGSLYFRNRLCVPNDTELKRKILEEAHRSKYSMHPGENKMYKDLKQKFWWNGMKREIAEYVAACLTCQRVKAEHQKSAGLLQPLPVPEWKWDHVTMDFVTGLPRTKGYKDAIWVIVDRLTKVAHFIAINMSYPLDKLAQIYVDEIVRLHGVPVDIVSDRDPRFTSRFWPKFQAAMGTNLSYSTTAHPQTDGQSERTIQTLEDMLRACALDFGNKWVDNLACAEFAYNNSYHSSIGMAPFEALYGRRCRTPLYWDEVGVRSHWRQRNLMPELEEMQKQVKIIQDRLQTAKSRQKSYADNRRRDLEFNVGDRVFLKLTPHRGKLRYPRRGKLSPRYIGPFEIIDRIGKVAYRLAYQMN</sequence>
<protein>
    <submittedName>
        <fullName evidence="1">Uncharacterized protein</fullName>
    </submittedName>
</protein>
<name>A0ACB9ZQT2_CATRO</name>
<evidence type="ECO:0000313" key="1">
    <source>
        <dbReference type="EMBL" id="KAI5649734.1"/>
    </source>
</evidence>
<keyword evidence="2" id="KW-1185">Reference proteome</keyword>